<reference evidence="1" key="1">
    <citation type="submission" date="2023-05" db="EMBL/GenBank/DDBJ databases">
        <authorList>
            <person name="Stuckert A."/>
        </authorList>
    </citation>
    <scope>NUCLEOTIDE SEQUENCE</scope>
</reference>
<gene>
    <name evidence="1" type="ORF">SPARVUS_LOCUS1088603</name>
</gene>
<protein>
    <submittedName>
        <fullName evidence="1">Uncharacterized protein</fullName>
    </submittedName>
</protein>
<accession>A0ABN9AMW6</accession>
<sequence>LYLPAVCSGFAQSSLHPPLLASQAGSSGSSFLSGAPIASSLLWGHPLLRVSIHTRSCGLAPQRPGTANVVMYITGSRWGSLSIEGVVGSCCTQKVFCLHA</sequence>
<evidence type="ECO:0000313" key="2">
    <source>
        <dbReference type="Proteomes" id="UP001162483"/>
    </source>
</evidence>
<name>A0ABN9AMW6_9NEOB</name>
<dbReference type="EMBL" id="CATNWA010000394">
    <property type="protein sequence ID" value="CAI9536789.1"/>
    <property type="molecule type" value="Genomic_DNA"/>
</dbReference>
<keyword evidence="2" id="KW-1185">Reference proteome</keyword>
<evidence type="ECO:0000313" key="1">
    <source>
        <dbReference type="EMBL" id="CAI9536789.1"/>
    </source>
</evidence>
<dbReference type="Proteomes" id="UP001162483">
    <property type="component" value="Unassembled WGS sequence"/>
</dbReference>
<comment type="caution">
    <text evidence="1">The sequence shown here is derived from an EMBL/GenBank/DDBJ whole genome shotgun (WGS) entry which is preliminary data.</text>
</comment>
<proteinExistence type="predicted"/>
<feature type="non-terminal residue" evidence="1">
    <location>
        <position position="1"/>
    </location>
</feature>
<organism evidence="1 2">
    <name type="scientific">Staurois parvus</name>
    <dbReference type="NCBI Taxonomy" id="386267"/>
    <lineage>
        <taxon>Eukaryota</taxon>
        <taxon>Metazoa</taxon>
        <taxon>Chordata</taxon>
        <taxon>Craniata</taxon>
        <taxon>Vertebrata</taxon>
        <taxon>Euteleostomi</taxon>
        <taxon>Amphibia</taxon>
        <taxon>Batrachia</taxon>
        <taxon>Anura</taxon>
        <taxon>Neobatrachia</taxon>
        <taxon>Ranoidea</taxon>
        <taxon>Ranidae</taxon>
        <taxon>Staurois</taxon>
    </lineage>
</organism>